<gene>
    <name evidence="2" type="ORF">D0Z07_0678</name>
</gene>
<keyword evidence="3" id="KW-1185">Reference proteome</keyword>
<proteinExistence type="predicted"/>
<dbReference type="PANTHER" id="PTHR46192">
    <property type="entry name" value="BROAD-RANGE ACID PHOSPHATASE DET1"/>
    <property type="match status" value="1"/>
</dbReference>
<dbReference type="OrthoDB" id="10261749at2759"/>
<dbReference type="InterPro" id="IPR052765">
    <property type="entry name" value="PGM-Related"/>
</dbReference>
<sequence>MGKPRMIILIRHAQSEGNKNRDIHQTIPDHRVKLTSEGWTQAHEAGRRLRSLLRADDTLHFFTSPYRRTRETTEGILSTLTSDEPSPSPFPRHSIKVYEEPRLREQDFGNFQPCSAEMERMWQERADYGHFFYRIPDGESAADAYDRVSGFNESLWRQFGENDFASVCVLVTHGLMSRVFLMKWYHFSVEYFEDLRNVNHCEFLIMRKKEDSGKYILENNLRTWSELRRERLAALKEKEKAEKERGTSISSPSSSNLNGISEKDSREKEKKLEAAATSPTQPKKKWGGCPNGCDHSKHYYKKENSMHAMQLNGRTSASNSTVTPPLESLPFRRPAARRWQYSSDDDEDDSQSPGQQTIDVQRSLDEVVSSPDGTPSFISVEDRLRCRLKSPRNDHLLLVKHGGRDFGGSASGNTSRAGSDAEFSAEEDMSRMAKGKKVGDGLRIMGIGGESKTDRDLYSGAGNGNGRREESQMGRGAMADALGDQSDASSEAEEELKEVIEKEEREGKSVRESVY</sequence>
<accession>A0A9P7B0S1</accession>
<dbReference type="Gene3D" id="3.40.50.1240">
    <property type="entry name" value="Phosphoglycerate mutase-like"/>
    <property type="match status" value="1"/>
</dbReference>
<feature type="compositionally biased region" description="Basic and acidic residues" evidence="1">
    <location>
        <begin position="497"/>
        <end position="515"/>
    </location>
</feature>
<feature type="compositionally biased region" description="Low complexity" evidence="1">
    <location>
        <begin position="248"/>
        <end position="260"/>
    </location>
</feature>
<evidence type="ECO:0000313" key="3">
    <source>
        <dbReference type="Proteomes" id="UP000785200"/>
    </source>
</evidence>
<dbReference type="EMBL" id="VNKQ01000002">
    <property type="protein sequence ID" value="KAG0652471.1"/>
    <property type="molecule type" value="Genomic_DNA"/>
</dbReference>
<dbReference type="SUPFAM" id="SSF53254">
    <property type="entry name" value="Phosphoglycerate mutase-like"/>
    <property type="match status" value="1"/>
</dbReference>
<feature type="compositionally biased region" description="Basic and acidic residues" evidence="1">
    <location>
        <begin position="261"/>
        <end position="273"/>
    </location>
</feature>
<feature type="compositionally biased region" description="Polar residues" evidence="1">
    <location>
        <begin position="314"/>
        <end position="323"/>
    </location>
</feature>
<dbReference type="Proteomes" id="UP000785200">
    <property type="component" value="Unassembled WGS sequence"/>
</dbReference>
<feature type="region of interest" description="Disordered" evidence="1">
    <location>
        <begin position="402"/>
        <end position="515"/>
    </location>
</feature>
<reference evidence="2" key="1">
    <citation type="submission" date="2019-07" db="EMBL/GenBank/DDBJ databases">
        <title>Hyphodiscus hymeniophilus genome sequencing and assembly.</title>
        <authorList>
            <person name="Kramer G."/>
            <person name="Nodwell J."/>
        </authorList>
    </citation>
    <scope>NUCLEOTIDE SEQUENCE</scope>
    <source>
        <strain evidence="2">ATCC 34498</strain>
    </source>
</reference>
<dbReference type="SMART" id="SM00855">
    <property type="entry name" value="PGAM"/>
    <property type="match status" value="1"/>
</dbReference>
<feature type="region of interest" description="Disordered" evidence="1">
    <location>
        <begin position="314"/>
        <end position="334"/>
    </location>
</feature>
<name>A0A9P7B0S1_9HELO</name>
<protein>
    <submittedName>
        <fullName evidence="2">Broad-range acid phosphatase DET1</fullName>
    </submittedName>
</protein>
<dbReference type="Pfam" id="PF00300">
    <property type="entry name" value="His_Phos_1"/>
    <property type="match status" value="1"/>
</dbReference>
<feature type="region of interest" description="Disordered" evidence="1">
    <location>
        <begin position="238"/>
        <end position="291"/>
    </location>
</feature>
<comment type="caution">
    <text evidence="2">The sequence shown here is derived from an EMBL/GenBank/DDBJ whole genome shotgun (WGS) entry which is preliminary data.</text>
</comment>
<dbReference type="AlphaFoldDB" id="A0A9P7B0S1"/>
<dbReference type="InterPro" id="IPR013078">
    <property type="entry name" value="His_Pase_superF_clade-1"/>
</dbReference>
<dbReference type="CDD" id="cd07067">
    <property type="entry name" value="HP_PGM_like"/>
    <property type="match status" value="1"/>
</dbReference>
<evidence type="ECO:0000256" key="1">
    <source>
        <dbReference type="SAM" id="MobiDB-lite"/>
    </source>
</evidence>
<organism evidence="2 3">
    <name type="scientific">Hyphodiscus hymeniophilus</name>
    <dbReference type="NCBI Taxonomy" id="353542"/>
    <lineage>
        <taxon>Eukaryota</taxon>
        <taxon>Fungi</taxon>
        <taxon>Dikarya</taxon>
        <taxon>Ascomycota</taxon>
        <taxon>Pezizomycotina</taxon>
        <taxon>Leotiomycetes</taxon>
        <taxon>Helotiales</taxon>
        <taxon>Hyphodiscaceae</taxon>
        <taxon>Hyphodiscus</taxon>
    </lineage>
</organism>
<dbReference type="InterPro" id="IPR029033">
    <property type="entry name" value="His_PPase_superfam"/>
</dbReference>
<evidence type="ECO:0000313" key="2">
    <source>
        <dbReference type="EMBL" id="KAG0652471.1"/>
    </source>
</evidence>